<feature type="region of interest" description="Disordered" evidence="9">
    <location>
        <begin position="305"/>
        <end position="403"/>
    </location>
</feature>
<gene>
    <name evidence="11" type="primary">MIA3</name>
    <name evidence="11" type="ORF">L345_06298</name>
</gene>
<evidence type="ECO:0000256" key="9">
    <source>
        <dbReference type="SAM" id="MobiDB-lite"/>
    </source>
</evidence>
<dbReference type="GO" id="GO:0006888">
    <property type="term" value="P:endoplasmic reticulum to Golgi vesicle-mediated transport"/>
    <property type="evidence" value="ECO:0007669"/>
    <property type="project" value="TreeGrafter"/>
</dbReference>
<feature type="region of interest" description="Disordered" evidence="9">
    <location>
        <begin position="658"/>
        <end position="735"/>
    </location>
</feature>
<keyword evidence="4" id="KW-0256">Endoplasmic reticulum</keyword>
<feature type="region of interest" description="Disordered" evidence="9">
    <location>
        <begin position="1503"/>
        <end position="1598"/>
    </location>
</feature>
<dbReference type="SMART" id="SM00326">
    <property type="entry name" value="SH3"/>
    <property type="match status" value="1"/>
</dbReference>
<feature type="region of interest" description="Disordered" evidence="9">
    <location>
        <begin position="1283"/>
        <end position="1306"/>
    </location>
</feature>
<reference evidence="11 12" key="1">
    <citation type="journal article" date="2013" name="Proc. Natl. Acad. Sci. U.S.A.">
        <title>The king cobra genome reveals dynamic gene evolution and adaptation in the snake venom system.</title>
        <authorList>
            <person name="Vonk F.J."/>
            <person name="Casewell N.R."/>
            <person name="Henkel C.V."/>
            <person name="Heimberg A.M."/>
            <person name="Jansen H.J."/>
            <person name="McCleary R.J."/>
            <person name="Kerkkamp H.M."/>
            <person name="Vos R.A."/>
            <person name="Guerreiro I."/>
            <person name="Calvete J.J."/>
            <person name="Wuster W."/>
            <person name="Woods A.E."/>
            <person name="Logan J.M."/>
            <person name="Harrison R.A."/>
            <person name="Castoe T.A."/>
            <person name="de Koning A.P."/>
            <person name="Pollock D.D."/>
            <person name="Yandell M."/>
            <person name="Calderon D."/>
            <person name="Renjifo C."/>
            <person name="Currier R.B."/>
            <person name="Salgado D."/>
            <person name="Pla D."/>
            <person name="Sanz L."/>
            <person name="Hyder A.S."/>
            <person name="Ribeiro J.M."/>
            <person name="Arntzen J.W."/>
            <person name="van den Thillart G.E."/>
            <person name="Boetzer M."/>
            <person name="Pirovano W."/>
            <person name="Dirks R.P."/>
            <person name="Spaink H.P."/>
            <person name="Duboule D."/>
            <person name="McGlinn E."/>
            <person name="Kini R.M."/>
            <person name="Richardson M.K."/>
        </authorList>
    </citation>
    <scope>NUCLEOTIDE SEQUENCE</scope>
    <source>
        <tissue evidence="11">Blood</tissue>
    </source>
</reference>
<dbReference type="InterPro" id="IPR054697">
    <property type="entry name" value="NPIP_N"/>
</dbReference>
<feature type="domain" description="SH3" evidence="10">
    <location>
        <begin position="1"/>
        <end position="61"/>
    </location>
</feature>
<feature type="region of interest" description="Disordered" evidence="9">
    <location>
        <begin position="1625"/>
        <end position="1765"/>
    </location>
</feature>
<dbReference type="Proteomes" id="UP000018936">
    <property type="component" value="Unassembled WGS sequence"/>
</dbReference>
<evidence type="ECO:0000256" key="8">
    <source>
        <dbReference type="SAM" id="Coils"/>
    </source>
</evidence>
<feature type="coiled-coil region" evidence="8">
    <location>
        <begin position="1081"/>
        <end position="1137"/>
    </location>
</feature>
<evidence type="ECO:0000256" key="2">
    <source>
        <dbReference type="ARBA" id="ARBA00022443"/>
    </source>
</evidence>
<dbReference type="PROSITE" id="PS50002">
    <property type="entry name" value="SH3"/>
    <property type="match status" value="1"/>
</dbReference>
<dbReference type="Pfam" id="PF07653">
    <property type="entry name" value="SH3_2"/>
    <property type="match status" value="1"/>
</dbReference>
<keyword evidence="6" id="KW-0325">Glycoprotein</keyword>
<comment type="caution">
    <text evidence="11">The sequence shown here is derived from an EMBL/GenBank/DDBJ whole genome shotgun (WGS) entry which is preliminary data.</text>
</comment>
<feature type="compositionally biased region" description="Polar residues" evidence="9">
    <location>
        <begin position="308"/>
        <end position="318"/>
    </location>
</feature>
<evidence type="ECO:0000313" key="11">
    <source>
        <dbReference type="EMBL" id="ETE67914.1"/>
    </source>
</evidence>
<feature type="compositionally biased region" description="Low complexity" evidence="9">
    <location>
        <begin position="1527"/>
        <end position="1538"/>
    </location>
</feature>
<sequence>MCRGKAVKDFKGPDCRFVDFKEGESIYVYYKLIGRTNELWAGSVGNVFGYFPKDLLEINHIYTHDELELPTDETDFVCFGEGRDDFDNYDVNKLLKLSKNMEMKEQESETIKEEVIDWTVSADPEIDHGFKANLKGNEDYGEHSSFLHKKNENVEAALDSKGESLGVSQEADISQGDKNAHKPSEEMLQETLQVPKHESAKNHNNSQGETEPSDYVDKNDADHTLLHHEVSEGLKTTFGSTADAFVSDDETTSLVTSQDDDDFSEEVDIDSYDIEKQQEPEAQSEEITSLSLVEEVHDVNMRDLTGETDATQYNANENAKNELTREELLSTSTRTLSSFPDVEDQQSSKKTTEEILSPPLDIKVDPEGLSLNKIMKDSERGEEKSEDNNLEKMSKTDEKDSEQVNIVLDLSEDLMNKSLSDLDDGKTKYDAKEHKEDFELRKIFSSKKQSNVSAMGNISSEKNMDVPIEQPQQGTAMQDLNSEKNDVTSTKKAFEKKTVLEKSKTVTQHRNLTQHNIDYIEADYLNTEKSLTEEFLPIDLEAEDDDFIEEIEEELLQDENAESAKLSKEQLIDDQSFKSDTDIPSPQLQMPNNAILKSANPVDETGEAMTLDQAKEEVVGEEINKASDEAIQLNYNSQQSKMKGNEDNEKMKLTILSEIKTSPHEKKTIHDKTMPSNLSTSEPENRDYDFSQRNEDLPTEKGLKLPQTSENQFQNLHEPGDTTENPNEHREPEYSESVTQLLIMKEFLDEKRIARLEKYLGQQHLFKIEHLFHDMELELMLAQKHSDNQEDTEKALDQILESSESNILDILSKILDARELENKEEIKETDLFDEEAALMDDIQELMYSLRQKYSPVSESVPLASLPKPKMDFPDPNKGKSLLTIANEKQTEYDRHTVETLIGGIDQKSAQDTEQTFEKEEIVHVDQSKEEENILTETEMVVNMGNKDDPEGDRNLPNVDVVFGSVDSEKDFITGQINAKDDAMQEDSNLSEGNSAAPYIRSIVDDAVLSAKENMQPITKILVSTLPENMQPGPDFHGFPWEPIIITAFAGIATLAIFFWRTCLSVKSRMYQVTEAQLAEKIKTLLKEKTEILEKLSEYEQKIKERVKEAVEEGQKENTDLAEEIATLKDTNKLLDNRMKNVNTMLEEEKKHSLKKQEEIMEAHKSLEKLQEVITLHSVELSEICISDVELLTQVQIALNEAKLSEEKVKSELHRIQEENMRLKKSKEQLLQEAEGWSERHAELSEQIKLYQKSQKDTEEALAYKENETEVLTNCIMQLKQLDADSESEDKKQEGNDLANGEISDSRNEKMKAQIKQMMDVSRVKTTLSIIEEERDNLRSKLNDEVAARHELEEQIKKLEHDSCSTQTVKSQLESECKMLQQKVEILNELYQQKEMALQKKLTQEEYERQEKEQKLSAADEKAVLAIEEVKIYKQRIQEMEEELQKTERSYKNQIAAHEKKAHDNWLIARSAERALVEEKRESASLRQKIIEVNQKIASLQRPIIVKPTAGRPDHQTLPRRGPLSRDGSFGPSPVSGGAPSPPLMMEPPVRPPSANPRDGSRDTMTDVPPVQKRHSDLSGRMSAPDLGPPVTTLINCGPRTSSPSTAVLDGIVNFGCKGPPSFPGGPMMTSPAVGPLPPPIRFGPPPRLPYGPRPLSLSLVRGALPPPPMPRDYPPGPPFGMRDFPPVPLPPPEQRGYIRGPPPFRPPPPRDYPPGPRLPPQGLRDYSPPVRDLPPARPNDYQESPPCSQSPSSSQDSAHLPEQKP</sequence>
<dbReference type="GO" id="GO:0005789">
    <property type="term" value="C:endoplasmic reticulum membrane"/>
    <property type="evidence" value="ECO:0007669"/>
    <property type="project" value="UniProtKB-SubCell"/>
</dbReference>
<feature type="compositionally biased region" description="Pro residues" evidence="9">
    <location>
        <begin position="1634"/>
        <end position="1652"/>
    </location>
</feature>
<dbReference type="InterPro" id="IPR036028">
    <property type="entry name" value="SH3-like_dom_sf"/>
</dbReference>
<feature type="compositionally biased region" description="Pro residues" evidence="9">
    <location>
        <begin position="1539"/>
        <end position="1554"/>
    </location>
</feature>
<evidence type="ECO:0000259" key="10">
    <source>
        <dbReference type="PROSITE" id="PS50002"/>
    </source>
</evidence>
<feature type="region of interest" description="Disordered" evidence="9">
    <location>
        <begin position="197"/>
        <end position="218"/>
    </location>
</feature>
<name>V8P082_OPHHA</name>
<evidence type="ECO:0000256" key="4">
    <source>
        <dbReference type="ARBA" id="ARBA00022824"/>
    </source>
</evidence>
<organism evidence="11 12">
    <name type="scientific">Ophiophagus hannah</name>
    <name type="common">King cobra</name>
    <name type="synonym">Naja hannah</name>
    <dbReference type="NCBI Taxonomy" id="8665"/>
    <lineage>
        <taxon>Eukaryota</taxon>
        <taxon>Metazoa</taxon>
        <taxon>Chordata</taxon>
        <taxon>Craniata</taxon>
        <taxon>Vertebrata</taxon>
        <taxon>Euteleostomi</taxon>
        <taxon>Lepidosauria</taxon>
        <taxon>Squamata</taxon>
        <taxon>Bifurcata</taxon>
        <taxon>Unidentata</taxon>
        <taxon>Episquamata</taxon>
        <taxon>Toxicofera</taxon>
        <taxon>Serpentes</taxon>
        <taxon>Colubroidea</taxon>
        <taxon>Elapidae</taxon>
        <taxon>Elapinae</taxon>
        <taxon>Ophiophagus</taxon>
    </lineage>
</organism>
<feature type="compositionally biased region" description="Polar residues" evidence="9">
    <location>
        <begin position="706"/>
        <end position="715"/>
    </location>
</feature>
<keyword evidence="2 7" id="KW-0728">SH3 domain</keyword>
<dbReference type="GO" id="GO:0009306">
    <property type="term" value="P:protein secretion"/>
    <property type="evidence" value="ECO:0007669"/>
    <property type="project" value="TreeGrafter"/>
</dbReference>
<keyword evidence="3" id="KW-0732">Signal</keyword>
<feature type="compositionally biased region" description="Low complexity" evidence="9">
    <location>
        <begin position="1742"/>
        <end position="1757"/>
    </location>
</feature>
<feature type="compositionally biased region" description="Basic and acidic residues" evidence="9">
    <location>
        <begin position="374"/>
        <end position="402"/>
    </location>
</feature>
<evidence type="ECO:0000256" key="5">
    <source>
        <dbReference type="ARBA" id="ARBA00023054"/>
    </source>
</evidence>
<feature type="region of interest" description="Disordered" evidence="9">
    <location>
        <begin position="159"/>
        <end position="184"/>
    </location>
</feature>
<feature type="compositionally biased region" description="Basic and acidic residues" evidence="9">
    <location>
        <begin position="319"/>
        <end position="328"/>
    </location>
</feature>
<dbReference type="Gene3D" id="2.30.30.40">
    <property type="entry name" value="SH3 Domains"/>
    <property type="match status" value="1"/>
</dbReference>
<dbReference type="GO" id="GO:0035459">
    <property type="term" value="P:vesicle cargo loading"/>
    <property type="evidence" value="ECO:0007669"/>
    <property type="project" value="TreeGrafter"/>
</dbReference>
<protein>
    <submittedName>
        <fullName evidence="11">Melanoma inhibitory activity protein 3</fullName>
    </submittedName>
</protein>
<feature type="compositionally biased region" description="Basic and acidic residues" evidence="9">
    <location>
        <begin position="683"/>
        <end position="703"/>
    </location>
</feature>
<evidence type="ECO:0000256" key="7">
    <source>
        <dbReference type="PROSITE-ProRule" id="PRU00192"/>
    </source>
</evidence>
<dbReference type="EMBL" id="AZIM01001148">
    <property type="protein sequence ID" value="ETE67914.1"/>
    <property type="molecule type" value="Genomic_DNA"/>
</dbReference>
<dbReference type="InterPro" id="IPR051500">
    <property type="entry name" value="cTAGE_MIA/OTOR"/>
</dbReference>
<dbReference type="GO" id="GO:0070971">
    <property type="term" value="C:endoplasmic reticulum exit site"/>
    <property type="evidence" value="ECO:0007669"/>
    <property type="project" value="TreeGrafter"/>
</dbReference>
<feature type="coiled-coil region" evidence="8">
    <location>
        <begin position="1320"/>
        <end position="1495"/>
    </location>
</feature>
<feature type="compositionally biased region" description="Basic and acidic residues" evidence="9">
    <location>
        <begin position="661"/>
        <end position="673"/>
    </location>
</feature>
<feature type="compositionally biased region" description="Pro residues" evidence="9">
    <location>
        <begin position="1700"/>
        <end position="1719"/>
    </location>
</feature>
<keyword evidence="5 8" id="KW-0175">Coiled coil</keyword>
<dbReference type="PANTHER" id="PTHR23158:SF54">
    <property type="entry name" value="TRANSPORT AND GOLGI ORGANIZATION PROTEIN 1 HOMOLOG"/>
    <property type="match status" value="1"/>
</dbReference>
<dbReference type="Pfam" id="PF06409">
    <property type="entry name" value="NPIP"/>
    <property type="match status" value="1"/>
</dbReference>
<evidence type="ECO:0000256" key="6">
    <source>
        <dbReference type="ARBA" id="ARBA00023180"/>
    </source>
</evidence>
<evidence type="ECO:0000256" key="1">
    <source>
        <dbReference type="ARBA" id="ARBA00004389"/>
    </source>
</evidence>
<evidence type="ECO:0000256" key="3">
    <source>
        <dbReference type="ARBA" id="ARBA00022729"/>
    </source>
</evidence>
<dbReference type="SUPFAM" id="SSF50044">
    <property type="entry name" value="SH3-domain"/>
    <property type="match status" value="1"/>
</dbReference>
<feature type="compositionally biased region" description="Pro residues" evidence="9">
    <location>
        <begin position="1664"/>
        <end position="1678"/>
    </location>
</feature>
<feature type="coiled-coil region" evidence="8">
    <location>
        <begin position="1198"/>
        <end position="1260"/>
    </location>
</feature>
<proteinExistence type="predicted"/>
<keyword evidence="12" id="KW-1185">Reference proteome</keyword>
<evidence type="ECO:0000313" key="12">
    <source>
        <dbReference type="Proteomes" id="UP000018936"/>
    </source>
</evidence>
<dbReference type="PANTHER" id="PTHR23158">
    <property type="entry name" value="MELANOMA INHIBITORY ACTIVITY-RELATED"/>
    <property type="match status" value="1"/>
</dbReference>
<feature type="compositionally biased region" description="Low complexity" evidence="9">
    <location>
        <begin position="329"/>
        <end position="338"/>
    </location>
</feature>
<accession>V8P082</accession>
<dbReference type="InterPro" id="IPR001452">
    <property type="entry name" value="SH3_domain"/>
</dbReference>
<dbReference type="OrthoDB" id="6022771at2759"/>
<comment type="subcellular location">
    <subcellularLocation>
        <location evidence="1">Endoplasmic reticulum membrane</location>
        <topology evidence="1">Single-pass membrane protein</topology>
    </subcellularLocation>
</comment>